<reference evidence="2 3" key="1">
    <citation type="submission" date="2019-04" db="EMBL/GenBank/DDBJ databases">
        <title>Shimia ponticola sp. nov., isolated from seawater.</title>
        <authorList>
            <person name="Kim Y.-O."/>
            <person name="Yoon J.-H."/>
        </authorList>
    </citation>
    <scope>NUCLEOTIDE SEQUENCE [LARGE SCALE GENOMIC DNA]</scope>
    <source>
        <strain evidence="2 3">MYP11</strain>
    </source>
</reference>
<dbReference type="Gene3D" id="2.30.30.40">
    <property type="entry name" value="SH3 Domains"/>
    <property type="match status" value="1"/>
</dbReference>
<feature type="domain" description="SH3b" evidence="1">
    <location>
        <begin position="126"/>
        <end position="190"/>
    </location>
</feature>
<evidence type="ECO:0000313" key="2">
    <source>
        <dbReference type="EMBL" id="THH35024.1"/>
    </source>
</evidence>
<dbReference type="OrthoDB" id="7433551at2"/>
<dbReference type="Proteomes" id="UP000306602">
    <property type="component" value="Unassembled WGS sequence"/>
</dbReference>
<dbReference type="EMBL" id="SRKY01000004">
    <property type="protein sequence ID" value="THH35024.1"/>
    <property type="molecule type" value="Genomic_DNA"/>
</dbReference>
<organism evidence="2 3">
    <name type="scientific">Aliishimia ponticola</name>
    <dbReference type="NCBI Taxonomy" id="2499833"/>
    <lineage>
        <taxon>Bacteria</taxon>
        <taxon>Pseudomonadati</taxon>
        <taxon>Pseudomonadota</taxon>
        <taxon>Alphaproteobacteria</taxon>
        <taxon>Rhodobacterales</taxon>
        <taxon>Paracoccaceae</taxon>
        <taxon>Aliishimia</taxon>
    </lineage>
</organism>
<dbReference type="Pfam" id="PF08239">
    <property type="entry name" value="SH3_3"/>
    <property type="match status" value="1"/>
</dbReference>
<dbReference type="PROSITE" id="PS51781">
    <property type="entry name" value="SH3B"/>
    <property type="match status" value="1"/>
</dbReference>
<gene>
    <name evidence="2" type="ORF">E4Z66_14420</name>
</gene>
<accession>A0A4S4N792</accession>
<keyword evidence="3" id="KW-1185">Reference proteome</keyword>
<comment type="caution">
    <text evidence="2">The sequence shown here is derived from an EMBL/GenBank/DDBJ whole genome shotgun (WGS) entry which is preliminary data.</text>
</comment>
<dbReference type="SMART" id="SM00287">
    <property type="entry name" value="SH3b"/>
    <property type="match status" value="1"/>
</dbReference>
<sequence>MVRFILLSFAFLGWAFYEMSGGAEFEPRSARMGADAPVALMAAHRGGDGQAVPLQESVEVTRVSLNLTSVDDVMSGKTRKAKPTPVEAIAAAAEAKDELPRIVIPSLVEKTRAASAATITAAAQSADIRNITGNRVNVRGGPGTDFGVVTKMVRGDEVEVLEDNGSGWIRMRSIDTGSVGWVADFLLSEG</sequence>
<evidence type="ECO:0000313" key="3">
    <source>
        <dbReference type="Proteomes" id="UP000306602"/>
    </source>
</evidence>
<evidence type="ECO:0000259" key="1">
    <source>
        <dbReference type="PROSITE" id="PS51781"/>
    </source>
</evidence>
<protein>
    <submittedName>
        <fullName evidence="2">SH3 domain-containing protein</fullName>
    </submittedName>
</protein>
<dbReference type="AlphaFoldDB" id="A0A4S4N792"/>
<dbReference type="InterPro" id="IPR003646">
    <property type="entry name" value="SH3-like_bac-type"/>
</dbReference>
<proteinExistence type="predicted"/>
<dbReference type="RefSeq" id="WP_136463757.1">
    <property type="nucleotide sequence ID" value="NZ_SRKY01000004.1"/>
</dbReference>
<name>A0A4S4N792_9RHOB</name>